<organism evidence="1 2">
    <name type="scientific">Selenobaculum gibii</name>
    <dbReference type="NCBI Taxonomy" id="3054208"/>
    <lineage>
        <taxon>Bacteria</taxon>
        <taxon>Bacillati</taxon>
        <taxon>Bacillota</taxon>
        <taxon>Negativicutes</taxon>
        <taxon>Selenomonadales</taxon>
        <taxon>Selenomonadaceae</taxon>
        <taxon>Selenobaculum</taxon>
    </lineage>
</organism>
<gene>
    <name evidence="1" type="ORF">P3F81_12705</name>
</gene>
<dbReference type="AlphaFoldDB" id="A0A9Y2AFJ7"/>
<protein>
    <submittedName>
        <fullName evidence="1">DUF2922 domain-containing protein</fullName>
    </submittedName>
</protein>
<evidence type="ECO:0000313" key="2">
    <source>
        <dbReference type="Proteomes" id="UP001243623"/>
    </source>
</evidence>
<proteinExistence type="predicted"/>
<evidence type="ECO:0000313" key="1">
    <source>
        <dbReference type="EMBL" id="WIW70720.1"/>
    </source>
</evidence>
<dbReference type="RefSeq" id="WP_147669443.1">
    <property type="nucleotide sequence ID" value="NZ_CP120678.1"/>
</dbReference>
<name>A0A9Y2AFJ7_9FIRM</name>
<reference evidence="1" key="1">
    <citation type="submission" date="2023-03" db="EMBL/GenBank/DDBJ databases">
        <title>Selenobaculum gbiensis gen. nov. sp. nov., a new bacterium isolated from the gut microbiota of IBD patient.</title>
        <authorList>
            <person name="Yeo S."/>
            <person name="Park H."/>
            <person name="Huh C.S."/>
        </authorList>
    </citation>
    <scope>NUCLEOTIDE SEQUENCE</scope>
    <source>
        <strain evidence="1">ICN-92133</strain>
    </source>
</reference>
<keyword evidence="2" id="KW-1185">Reference proteome</keyword>
<sequence>MAKTLEMVFKTEADKELSISLAEPRDNLTRSEVESVMNQLIAKNAIASTNGKLAAVADVKIRTTDKTSLL</sequence>
<dbReference type="EMBL" id="CP120678">
    <property type="protein sequence ID" value="WIW70720.1"/>
    <property type="molecule type" value="Genomic_DNA"/>
</dbReference>
<dbReference type="KEGG" id="sgbi:P3F81_12705"/>
<accession>A0A9Y2AFJ7</accession>
<dbReference type="InterPro" id="IPR021321">
    <property type="entry name" value="DUF2922"/>
</dbReference>
<dbReference type="Pfam" id="PF11148">
    <property type="entry name" value="DUF2922"/>
    <property type="match status" value="1"/>
</dbReference>
<dbReference type="Proteomes" id="UP001243623">
    <property type="component" value="Chromosome"/>
</dbReference>